<dbReference type="InterPro" id="IPR018357">
    <property type="entry name" value="Hexapep_transf_CS"/>
</dbReference>
<evidence type="ECO:0000256" key="1">
    <source>
        <dbReference type="ARBA" id="ARBA00007274"/>
    </source>
</evidence>
<dbReference type="EC" id="2.3.1.-" evidence="5"/>
<dbReference type="STRING" id="1185876.BN8_00894"/>
<dbReference type="PROSITE" id="PS00101">
    <property type="entry name" value="HEXAPEP_TRANSFERASES"/>
    <property type="match status" value="1"/>
</dbReference>
<proteinExistence type="inferred from homology"/>
<keyword evidence="3" id="KW-0677">Repeat</keyword>
<keyword evidence="2 5" id="KW-0808">Transferase</keyword>
<dbReference type="Proteomes" id="UP000009309">
    <property type="component" value="Unassembled WGS sequence"/>
</dbReference>
<dbReference type="PANTHER" id="PTHR43017">
    <property type="entry name" value="GALACTOSIDE O-ACETYLTRANSFERASE"/>
    <property type="match status" value="1"/>
</dbReference>
<dbReference type="AlphaFoldDB" id="I2GDG2"/>
<dbReference type="InterPro" id="IPR024688">
    <property type="entry name" value="Mac_dom"/>
</dbReference>
<evidence type="ECO:0000256" key="5">
    <source>
        <dbReference type="RuleBase" id="RU367021"/>
    </source>
</evidence>
<dbReference type="InterPro" id="IPR001451">
    <property type="entry name" value="Hexapep"/>
</dbReference>
<dbReference type="GO" id="GO:0008870">
    <property type="term" value="F:galactoside O-acetyltransferase activity"/>
    <property type="evidence" value="ECO:0007669"/>
    <property type="project" value="TreeGrafter"/>
</dbReference>
<organism evidence="7 8">
    <name type="scientific">Fibrisoma limi BUZ 3</name>
    <dbReference type="NCBI Taxonomy" id="1185876"/>
    <lineage>
        <taxon>Bacteria</taxon>
        <taxon>Pseudomonadati</taxon>
        <taxon>Bacteroidota</taxon>
        <taxon>Cytophagia</taxon>
        <taxon>Cytophagales</taxon>
        <taxon>Spirosomataceae</taxon>
        <taxon>Fibrisoma</taxon>
    </lineage>
</organism>
<evidence type="ECO:0000313" key="8">
    <source>
        <dbReference type="Proteomes" id="UP000009309"/>
    </source>
</evidence>
<dbReference type="Pfam" id="PF00132">
    <property type="entry name" value="Hexapep"/>
    <property type="match status" value="1"/>
</dbReference>
<comment type="caution">
    <text evidence="7">The sequence shown here is derived from an EMBL/GenBank/DDBJ whole genome shotgun (WGS) entry which is preliminary data.</text>
</comment>
<name>I2GDG2_9BACT</name>
<dbReference type="SMART" id="SM01266">
    <property type="entry name" value="Mac"/>
    <property type="match status" value="1"/>
</dbReference>
<dbReference type="Pfam" id="PF12464">
    <property type="entry name" value="Mac"/>
    <property type="match status" value="1"/>
</dbReference>
<sequence length="212" mass="23550">MLQDNFCPATFRFRINLHRHSYQRLTIMKTELEKMLAGELYIANDPMLVDMRFKARALFSEFNRTPHDAEPERQAILQQLLGDFGPGLNIQPPFYCDYGVFITFGRNCFLNFNCTFLDCARITIGDNFQCAPNVQLYAAYHPVNAVERDKGPELAAPITIGNSVWLGGGVIVCPGVTIGDNTTIGAGSVVTKNIPANVFAAGNPCRVIRELT</sequence>
<evidence type="ECO:0000256" key="3">
    <source>
        <dbReference type="ARBA" id="ARBA00022737"/>
    </source>
</evidence>
<feature type="domain" description="Maltose/galactoside acetyltransferase" evidence="6">
    <location>
        <begin position="32"/>
        <end position="86"/>
    </location>
</feature>
<accession>I2GDG2</accession>
<protein>
    <recommendedName>
        <fullName evidence="5">Acetyltransferase</fullName>
        <ecNumber evidence="5">2.3.1.-</ecNumber>
    </recommendedName>
</protein>
<dbReference type="EMBL" id="CAIT01000004">
    <property type="protein sequence ID" value="CCH51936.1"/>
    <property type="molecule type" value="Genomic_DNA"/>
</dbReference>
<dbReference type="FunFam" id="2.160.10.10:FF:000008">
    <property type="entry name" value="Maltose O-acetyltransferase"/>
    <property type="match status" value="1"/>
</dbReference>
<comment type="similarity">
    <text evidence="1 5">Belongs to the transferase hexapeptide repeat family.</text>
</comment>
<dbReference type="InterPro" id="IPR011004">
    <property type="entry name" value="Trimer_LpxA-like_sf"/>
</dbReference>
<dbReference type="Gene3D" id="2.160.10.10">
    <property type="entry name" value="Hexapeptide repeat proteins"/>
    <property type="match status" value="1"/>
</dbReference>
<gene>
    <name evidence="7" type="primary">maa</name>
    <name evidence="7" type="ORF">BN8_00894</name>
</gene>
<dbReference type="InterPro" id="IPR039369">
    <property type="entry name" value="LacA-like"/>
</dbReference>
<evidence type="ECO:0000256" key="2">
    <source>
        <dbReference type="ARBA" id="ARBA00022679"/>
    </source>
</evidence>
<evidence type="ECO:0000256" key="4">
    <source>
        <dbReference type="ARBA" id="ARBA00023315"/>
    </source>
</evidence>
<keyword evidence="4 5" id="KW-0012">Acyltransferase</keyword>
<evidence type="ECO:0000313" key="7">
    <source>
        <dbReference type="EMBL" id="CCH51936.1"/>
    </source>
</evidence>
<dbReference type="PANTHER" id="PTHR43017:SF1">
    <property type="entry name" value="ACETYLTRANSFERASE YJL218W-RELATED"/>
    <property type="match status" value="1"/>
</dbReference>
<evidence type="ECO:0000259" key="6">
    <source>
        <dbReference type="SMART" id="SM01266"/>
    </source>
</evidence>
<reference evidence="7 8" key="1">
    <citation type="journal article" date="2012" name="J. Bacteriol.">
        <title>Genome Sequence of the Filamentous Bacterium Fibrisoma limi BUZ 3T.</title>
        <authorList>
            <person name="Filippini M."/>
            <person name="Qi W."/>
            <person name="Jaenicke S."/>
            <person name="Goesmann A."/>
            <person name="Smits T.H."/>
            <person name="Bagheri H.C."/>
        </authorList>
    </citation>
    <scope>NUCLEOTIDE SEQUENCE [LARGE SCALE GENOMIC DNA]</scope>
    <source>
        <strain evidence="8">BUZ 3T</strain>
    </source>
</reference>
<dbReference type="eggNOG" id="COG0110">
    <property type="taxonomic scope" value="Bacteria"/>
</dbReference>
<dbReference type="SUPFAM" id="SSF51161">
    <property type="entry name" value="Trimeric LpxA-like enzymes"/>
    <property type="match status" value="1"/>
</dbReference>
<dbReference type="CDD" id="cd03357">
    <property type="entry name" value="LbH_MAT_GAT"/>
    <property type="match status" value="1"/>
</dbReference>
<keyword evidence="8" id="KW-1185">Reference proteome</keyword>